<evidence type="ECO:0000256" key="4">
    <source>
        <dbReference type="PROSITE-ProRule" id="PRU00169"/>
    </source>
</evidence>
<dbReference type="Gene3D" id="1.10.10.60">
    <property type="entry name" value="Homeodomain-like"/>
    <property type="match status" value="2"/>
</dbReference>
<dbReference type="Pfam" id="PF00072">
    <property type="entry name" value="Response_reg"/>
    <property type="match status" value="1"/>
</dbReference>
<comment type="caution">
    <text evidence="7">The sequence shown here is derived from an EMBL/GenBank/DDBJ whole genome shotgun (WGS) entry which is preliminary data.</text>
</comment>
<organism evidence="7 9">
    <name type="scientific">Niallia alba</name>
    <dbReference type="NCBI Taxonomy" id="2729105"/>
    <lineage>
        <taxon>Bacteria</taxon>
        <taxon>Bacillati</taxon>
        <taxon>Bacillota</taxon>
        <taxon>Bacilli</taxon>
        <taxon>Bacillales</taxon>
        <taxon>Bacillaceae</taxon>
        <taxon>Niallia</taxon>
    </lineage>
</organism>
<feature type="domain" description="HTH araC/xylS-type" evidence="5">
    <location>
        <begin position="132"/>
        <end position="231"/>
    </location>
</feature>
<keyword evidence="9" id="KW-1185">Reference proteome</keyword>
<evidence type="ECO:0000313" key="7">
    <source>
        <dbReference type="EMBL" id="NMO79556.1"/>
    </source>
</evidence>
<keyword evidence="1" id="KW-0805">Transcription regulation</keyword>
<dbReference type="Gene3D" id="3.40.50.2300">
    <property type="match status" value="1"/>
</dbReference>
<dbReference type="AlphaFoldDB" id="A0A7Y0KC55"/>
<dbReference type="Proteomes" id="UP000588491">
    <property type="component" value="Unassembled WGS sequence"/>
</dbReference>
<evidence type="ECO:0000313" key="9">
    <source>
        <dbReference type="Proteomes" id="UP000588491"/>
    </source>
</evidence>
<evidence type="ECO:0000256" key="2">
    <source>
        <dbReference type="ARBA" id="ARBA00023125"/>
    </source>
</evidence>
<accession>A0A7Y0KC55</accession>
<dbReference type="PROSITE" id="PS00041">
    <property type="entry name" value="HTH_ARAC_FAMILY_1"/>
    <property type="match status" value="1"/>
</dbReference>
<feature type="modified residue" description="4-aspartylphosphate" evidence="4">
    <location>
        <position position="53"/>
    </location>
</feature>
<protein>
    <submittedName>
        <fullName evidence="7">AraC family transcriptional regulator</fullName>
    </submittedName>
</protein>
<dbReference type="InterPro" id="IPR009057">
    <property type="entry name" value="Homeodomain-like_sf"/>
</dbReference>
<dbReference type="SMART" id="SM00342">
    <property type="entry name" value="HTH_ARAC"/>
    <property type="match status" value="1"/>
</dbReference>
<evidence type="ECO:0000259" key="6">
    <source>
        <dbReference type="PROSITE" id="PS50110"/>
    </source>
</evidence>
<evidence type="ECO:0000256" key="3">
    <source>
        <dbReference type="ARBA" id="ARBA00023163"/>
    </source>
</evidence>
<evidence type="ECO:0000256" key="1">
    <source>
        <dbReference type="ARBA" id="ARBA00023015"/>
    </source>
</evidence>
<evidence type="ECO:0000313" key="8">
    <source>
        <dbReference type="EMBL" id="NMO79562.1"/>
    </source>
</evidence>
<dbReference type="GO" id="GO:0003700">
    <property type="term" value="F:DNA-binding transcription factor activity"/>
    <property type="evidence" value="ECO:0007669"/>
    <property type="project" value="InterPro"/>
</dbReference>
<dbReference type="SUPFAM" id="SSF52172">
    <property type="entry name" value="CheY-like"/>
    <property type="match status" value="1"/>
</dbReference>
<sequence>MNILIVDDEPLELEQLSFLVAKKFPDWNIYTSEDASEAKLLLRETNFSLALVDIQLPGESGLKFCEFLQSNNNQIEVVLITAHQDFQYAKQAIKLHVMDYLVKPVIEKEFYDMLADFMDKHAWIDTKSTLVNSVLQIIREHYQEKLQLADVASQVYVSPTYLSKKFAEETGEKFTGYITRFRIKKAKQLMQENPHWSLFEVAQRVGFSSQHHFSNSFKKVEGITPSQLKEKLHD</sequence>
<dbReference type="InterPro" id="IPR018060">
    <property type="entry name" value="HTH_AraC"/>
</dbReference>
<reference evidence="7 9" key="1">
    <citation type="submission" date="2020-04" db="EMBL/GenBank/DDBJ databases">
        <title>Bacillus sp. UniB3 isolated from commercial digestive syrup.</title>
        <authorList>
            <person name="Thorat V."/>
            <person name="Kirdat K."/>
            <person name="Tiwarekar B."/>
            <person name="Yadav A."/>
        </authorList>
    </citation>
    <scope>NUCLEOTIDE SEQUENCE [LARGE SCALE GENOMIC DNA]</scope>
    <source>
        <strain evidence="7 9">UniB3</strain>
    </source>
</reference>
<dbReference type="PANTHER" id="PTHR43280:SF28">
    <property type="entry name" value="HTH-TYPE TRANSCRIPTIONAL ACTIVATOR RHAS"/>
    <property type="match status" value="1"/>
</dbReference>
<keyword evidence="2" id="KW-0238">DNA-binding</keyword>
<keyword evidence="4" id="KW-0597">Phosphoprotein</keyword>
<dbReference type="InterPro" id="IPR020449">
    <property type="entry name" value="Tscrpt_reg_AraC-type_HTH"/>
</dbReference>
<gene>
    <name evidence="7" type="ORF">HHU08_21720</name>
    <name evidence="8" type="ORF">HHU08_21770</name>
</gene>
<dbReference type="RefSeq" id="WP_169189317.1">
    <property type="nucleotide sequence ID" value="NZ_JABBPK010000001.1"/>
</dbReference>
<dbReference type="PROSITE" id="PS01124">
    <property type="entry name" value="HTH_ARAC_FAMILY_2"/>
    <property type="match status" value="1"/>
</dbReference>
<dbReference type="GO" id="GO:0043565">
    <property type="term" value="F:sequence-specific DNA binding"/>
    <property type="evidence" value="ECO:0007669"/>
    <property type="project" value="InterPro"/>
</dbReference>
<dbReference type="PANTHER" id="PTHR43280">
    <property type="entry name" value="ARAC-FAMILY TRANSCRIPTIONAL REGULATOR"/>
    <property type="match status" value="1"/>
</dbReference>
<dbReference type="CDD" id="cd17536">
    <property type="entry name" value="REC_YesN-like"/>
    <property type="match status" value="1"/>
</dbReference>
<dbReference type="InterPro" id="IPR018062">
    <property type="entry name" value="HTH_AraC-typ_CS"/>
</dbReference>
<feature type="domain" description="Response regulatory" evidence="6">
    <location>
        <begin position="2"/>
        <end position="118"/>
    </location>
</feature>
<keyword evidence="3" id="KW-0804">Transcription</keyword>
<dbReference type="SMART" id="SM00448">
    <property type="entry name" value="REC"/>
    <property type="match status" value="1"/>
</dbReference>
<dbReference type="InterPro" id="IPR011006">
    <property type="entry name" value="CheY-like_superfamily"/>
</dbReference>
<dbReference type="EMBL" id="JABBPK010000001">
    <property type="protein sequence ID" value="NMO79562.1"/>
    <property type="molecule type" value="Genomic_DNA"/>
</dbReference>
<dbReference type="GO" id="GO:0000160">
    <property type="term" value="P:phosphorelay signal transduction system"/>
    <property type="evidence" value="ECO:0007669"/>
    <property type="project" value="InterPro"/>
</dbReference>
<dbReference type="PRINTS" id="PR00032">
    <property type="entry name" value="HTHARAC"/>
</dbReference>
<dbReference type="SUPFAM" id="SSF46689">
    <property type="entry name" value="Homeodomain-like"/>
    <property type="match status" value="2"/>
</dbReference>
<evidence type="ECO:0000259" key="5">
    <source>
        <dbReference type="PROSITE" id="PS01124"/>
    </source>
</evidence>
<dbReference type="EMBL" id="JABBPK010000001">
    <property type="protein sequence ID" value="NMO79556.1"/>
    <property type="molecule type" value="Genomic_DNA"/>
</dbReference>
<dbReference type="PROSITE" id="PS50110">
    <property type="entry name" value="RESPONSE_REGULATORY"/>
    <property type="match status" value="1"/>
</dbReference>
<proteinExistence type="predicted"/>
<dbReference type="InterPro" id="IPR001789">
    <property type="entry name" value="Sig_transdc_resp-reg_receiver"/>
</dbReference>
<name>A0A7Y0KC55_9BACI</name>
<dbReference type="Pfam" id="PF12833">
    <property type="entry name" value="HTH_18"/>
    <property type="match status" value="1"/>
</dbReference>